<keyword evidence="5" id="KW-0732">Signal</keyword>
<dbReference type="Gene3D" id="3.90.1720.10">
    <property type="entry name" value="endopeptidase domain like (from Nostoc punctiforme)"/>
    <property type="match status" value="1"/>
</dbReference>
<sequence length="173" mass="18511">MTQSAPRSTPGPTGWWRALPMAALLVLAGCASAPGPAPLAPPSLLPLPAASTDGQSRLQQVFEHYQGTPYRYGGTDGGGFDCSGFIRTAYREALGQVLPRTTGQMLAAGAAVPPGQVRPGDVVFFRLQGKERHAGIYLGQGRFIHASTSVGVTASRLDQGYWRPRFSQVRRFR</sequence>
<name>A0ABU3VUX6_9GAMM</name>
<dbReference type="EMBL" id="JAWIIJ010000003">
    <property type="protein sequence ID" value="MDV2078075.1"/>
    <property type="molecule type" value="Genomic_DNA"/>
</dbReference>
<gene>
    <name evidence="7" type="ORF">RYS15_05240</name>
</gene>
<keyword evidence="2" id="KW-0645">Protease</keyword>
<comment type="similarity">
    <text evidence="1">Belongs to the peptidase C40 family.</text>
</comment>
<evidence type="ECO:0000256" key="1">
    <source>
        <dbReference type="ARBA" id="ARBA00007074"/>
    </source>
</evidence>
<dbReference type="Pfam" id="PF00877">
    <property type="entry name" value="NLPC_P60"/>
    <property type="match status" value="1"/>
</dbReference>
<dbReference type="RefSeq" id="WP_316972927.1">
    <property type="nucleotide sequence ID" value="NZ_JAWIIJ010000003.1"/>
</dbReference>
<evidence type="ECO:0000256" key="4">
    <source>
        <dbReference type="ARBA" id="ARBA00022807"/>
    </source>
</evidence>
<protein>
    <submittedName>
        <fullName evidence="7">C40 family peptidase</fullName>
    </submittedName>
</protein>
<organism evidence="7 8">
    <name type="scientific">Marinobacter xestospongiae</name>
    <dbReference type="NCBI Taxonomy" id="994319"/>
    <lineage>
        <taxon>Bacteria</taxon>
        <taxon>Pseudomonadati</taxon>
        <taxon>Pseudomonadota</taxon>
        <taxon>Gammaproteobacteria</taxon>
        <taxon>Pseudomonadales</taxon>
        <taxon>Marinobacteraceae</taxon>
        <taxon>Marinobacter</taxon>
    </lineage>
</organism>
<evidence type="ECO:0000256" key="2">
    <source>
        <dbReference type="ARBA" id="ARBA00022670"/>
    </source>
</evidence>
<evidence type="ECO:0000256" key="3">
    <source>
        <dbReference type="ARBA" id="ARBA00022801"/>
    </source>
</evidence>
<keyword evidence="8" id="KW-1185">Reference proteome</keyword>
<dbReference type="PROSITE" id="PS51935">
    <property type="entry name" value="NLPC_P60"/>
    <property type="match status" value="1"/>
</dbReference>
<feature type="signal peptide" evidence="5">
    <location>
        <begin position="1"/>
        <end position="33"/>
    </location>
</feature>
<evidence type="ECO:0000259" key="6">
    <source>
        <dbReference type="PROSITE" id="PS51935"/>
    </source>
</evidence>
<dbReference type="InterPro" id="IPR000064">
    <property type="entry name" value="NLP_P60_dom"/>
</dbReference>
<dbReference type="Proteomes" id="UP001269819">
    <property type="component" value="Unassembled WGS sequence"/>
</dbReference>
<dbReference type="InterPro" id="IPR038765">
    <property type="entry name" value="Papain-like_cys_pep_sf"/>
</dbReference>
<dbReference type="PANTHER" id="PTHR47053">
    <property type="entry name" value="MUREIN DD-ENDOPEPTIDASE MEPH-RELATED"/>
    <property type="match status" value="1"/>
</dbReference>
<keyword evidence="4" id="KW-0788">Thiol protease</keyword>
<feature type="domain" description="NlpC/P60" evidence="6">
    <location>
        <begin position="51"/>
        <end position="173"/>
    </location>
</feature>
<dbReference type="InterPro" id="IPR051202">
    <property type="entry name" value="Peptidase_C40"/>
</dbReference>
<reference evidence="7 8" key="1">
    <citation type="submission" date="2023-10" db="EMBL/GenBank/DDBJ databases">
        <title>Characteristics and mechanism of a salt-tolerant marine origin heterotrophic nitrifying- aerobic denitrifying bacteria Marinobacter xestospongiae HN1.</title>
        <authorList>
            <person name="Qi R."/>
        </authorList>
    </citation>
    <scope>NUCLEOTIDE SEQUENCE [LARGE SCALE GENOMIC DNA]</scope>
    <source>
        <strain evidence="7 8">HN1</strain>
    </source>
</reference>
<feature type="chain" id="PRO_5046432952" evidence="5">
    <location>
        <begin position="34"/>
        <end position="173"/>
    </location>
</feature>
<evidence type="ECO:0000313" key="7">
    <source>
        <dbReference type="EMBL" id="MDV2078075.1"/>
    </source>
</evidence>
<dbReference type="PANTHER" id="PTHR47053:SF1">
    <property type="entry name" value="MUREIN DD-ENDOPEPTIDASE MEPH-RELATED"/>
    <property type="match status" value="1"/>
</dbReference>
<keyword evidence="3" id="KW-0378">Hydrolase</keyword>
<evidence type="ECO:0000313" key="8">
    <source>
        <dbReference type="Proteomes" id="UP001269819"/>
    </source>
</evidence>
<comment type="caution">
    <text evidence="7">The sequence shown here is derived from an EMBL/GenBank/DDBJ whole genome shotgun (WGS) entry which is preliminary data.</text>
</comment>
<dbReference type="SUPFAM" id="SSF54001">
    <property type="entry name" value="Cysteine proteinases"/>
    <property type="match status" value="1"/>
</dbReference>
<accession>A0ABU3VUX6</accession>
<proteinExistence type="inferred from homology"/>
<dbReference type="PROSITE" id="PS51257">
    <property type="entry name" value="PROKAR_LIPOPROTEIN"/>
    <property type="match status" value="1"/>
</dbReference>
<evidence type="ECO:0000256" key="5">
    <source>
        <dbReference type="SAM" id="SignalP"/>
    </source>
</evidence>